<feature type="transmembrane region" description="Helical" evidence="1">
    <location>
        <begin position="6"/>
        <end position="21"/>
    </location>
</feature>
<name>A0A0C5VFL0_9GAMM</name>
<dbReference type="EMBL" id="CP007142">
    <property type="protein sequence ID" value="AJQ92971.1"/>
    <property type="molecule type" value="Genomic_DNA"/>
</dbReference>
<dbReference type="Proteomes" id="UP000032266">
    <property type="component" value="Chromosome"/>
</dbReference>
<evidence type="ECO:0000256" key="1">
    <source>
        <dbReference type="SAM" id="Phobius"/>
    </source>
</evidence>
<dbReference type="PATRIC" id="fig|1445510.3.peg.903"/>
<sequence>MEINIIILSTVIILLVFWFLRQRKSSRLQYIENYQFHPGLEKKLRKVYPHLNNDQVELVFRALRDYFYICNQAKRKMVAMPSQVVDVAWHEFILSTRAYELFCQKAFGYFLHHTPTEAMSTPVHAQEGIKRTWRLACHKARIRPDQPSRLPLLFAIDSQLQIDDGFKYSLNCSNPLSPNYGTGFCAGDIGCSSGCVGDSGSSSGHSGFFDGAGDSGGSGCGSSCGSGCGGGGD</sequence>
<dbReference type="STRING" id="1445510.YC6258_00921"/>
<reference evidence="2 3" key="1">
    <citation type="submission" date="2014-01" db="EMBL/GenBank/DDBJ databases">
        <title>Full genme sequencing of cellulolytic bacterium Gynuella sunshinyii YC6258T gen. nov., sp. nov.</title>
        <authorList>
            <person name="Khan H."/>
            <person name="Chung E.J."/>
            <person name="Chung Y.R."/>
        </authorList>
    </citation>
    <scope>NUCLEOTIDE SEQUENCE [LARGE SCALE GENOMIC DNA]</scope>
    <source>
        <strain evidence="2 3">YC6258</strain>
    </source>
</reference>
<dbReference type="PIRSF" id="PIRSF032817">
    <property type="entry name" value="UCP032817"/>
    <property type="match status" value="1"/>
</dbReference>
<organism evidence="2 3">
    <name type="scientific">Gynuella sunshinyii YC6258</name>
    <dbReference type="NCBI Taxonomy" id="1445510"/>
    <lineage>
        <taxon>Bacteria</taxon>
        <taxon>Pseudomonadati</taxon>
        <taxon>Pseudomonadota</taxon>
        <taxon>Gammaproteobacteria</taxon>
        <taxon>Oceanospirillales</taxon>
        <taxon>Saccharospirillaceae</taxon>
        <taxon>Gynuella</taxon>
    </lineage>
</organism>
<keyword evidence="1" id="KW-0812">Transmembrane</keyword>
<dbReference type="OrthoDB" id="278697at2"/>
<accession>A0A0C5VFL0</accession>
<dbReference type="AlphaFoldDB" id="A0A0C5VFL0"/>
<dbReference type="HOGENOM" id="CLU_087628_0_0_6"/>
<evidence type="ECO:0000313" key="2">
    <source>
        <dbReference type="EMBL" id="AJQ92971.1"/>
    </source>
</evidence>
<evidence type="ECO:0000313" key="3">
    <source>
        <dbReference type="Proteomes" id="UP000032266"/>
    </source>
</evidence>
<dbReference type="KEGG" id="gsn:YC6258_00921"/>
<keyword evidence="1" id="KW-1133">Transmembrane helix</keyword>
<dbReference type="RefSeq" id="WP_044615905.1">
    <property type="nucleotide sequence ID" value="NZ_CP007142.1"/>
</dbReference>
<protein>
    <submittedName>
        <fullName evidence="2">Uncharacterized protein</fullName>
    </submittedName>
</protein>
<proteinExistence type="predicted"/>
<gene>
    <name evidence="2" type="ORF">YC6258_00921</name>
</gene>
<keyword evidence="1" id="KW-0472">Membrane</keyword>
<keyword evidence="3" id="KW-1185">Reference proteome</keyword>
<dbReference type="InterPro" id="IPR017008">
    <property type="entry name" value="UCP032817-like"/>
</dbReference>